<gene>
    <name evidence="1" type="ORF">SDC9_190646</name>
</gene>
<name>A0A645HVS4_9ZZZZ</name>
<proteinExistence type="predicted"/>
<organism evidence="1">
    <name type="scientific">bioreactor metagenome</name>
    <dbReference type="NCBI Taxonomy" id="1076179"/>
    <lineage>
        <taxon>unclassified sequences</taxon>
        <taxon>metagenomes</taxon>
        <taxon>ecological metagenomes</taxon>
    </lineage>
</organism>
<protein>
    <submittedName>
        <fullName evidence="1">Uncharacterized protein</fullName>
    </submittedName>
</protein>
<dbReference type="EMBL" id="VSSQ01101271">
    <property type="protein sequence ID" value="MPN43087.1"/>
    <property type="molecule type" value="Genomic_DNA"/>
</dbReference>
<dbReference type="AlphaFoldDB" id="A0A645HVS4"/>
<comment type="caution">
    <text evidence="1">The sequence shown here is derived from an EMBL/GenBank/DDBJ whole genome shotgun (WGS) entry which is preliminary data.</text>
</comment>
<sequence length="115" mass="13359">MALFKPFQVDDLQHLHHPRINFRFGQLDLLPLLIHFWNTQPEGNVFIHVHVGKQRIFLKHGVDGSFMGRDRIHPHAVEINISRGWGLKTTDDSERGRLAAPTGSEQREEFFILDI</sequence>
<evidence type="ECO:0000313" key="1">
    <source>
        <dbReference type="EMBL" id="MPN43087.1"/>
    </source>
</evidence>
<reference evidence="1" key="1">
    <citation type="submission" date="2019-08" db="EMBL/GenBank/DDBJ databases">
        <authorList>
            <person name="Kucharzyk K."/>
            <person name="Murdoch R.W."/>
            <person name="Higgins S."/>
            <person name="Loffler F."/>
        </authorList>
    </citation>
    <scope>NUCLEOTIDE SEQUENCE</scope>
</reference>
<accession>A0A645HVS4</accession>
<dbReference type="AntiFam" id="ANF00095">
    <property type="entry name" value="Shadow ORF (opposite ABC transporters)"/>
</dbReference>